<evidence type="ECO:0000313" key="3">
    <source>
        <dbReference type="Proteomes" id="UP000054498"/>
    </source>
</evidence>
<evidence type="ECO:0000313" key="2">
    <source>
        <dbReference type="EMBL" id="KIZ07857.1"/>
    </source>
</evidence>
<gene>
    <name evidence="2" type="ORF">MNEG_0110</name>
</gene>
<keyword evidence="3" id="KW-1185">Reference proteome</keyword>
<protein>
    <submittedName>
        <fullName evidence="2">Uncharacterized protein</fullName>
    </submittedName>
</protein>
<accession>A0A0D2N6E4</accession>
<name>A0A0D2N6E4_9CHLO</name>
<reference evidence="2 3" key="1">
    <citation type="journal article" date="2013" name="BMC Genomics">
        <title>Reconstruction of the lipid metabolism for the microalga Monoraphidium neglectum from its genome sequence reveals characteristics suitable for biofuel production.</title>
        <authorList>
            <person name="Bogen C."/>
            <person name="Al-Dilaimi A."/>
            <person name="Albersmeier A."/>
            <person name="Wichmann J."/>
            <person name="Grundmann M."/>
            <person name="Rupp O."/>
            <person name="Lauersen K.J."/>
            <person name="Blifernez-Klassen O."/>
            <person name="Kalinowski J."/>
            <person name="Goesmann A."/>
            <person name="Mussgnug J.H."/>
            <person name="Kruse O."/>
        </authorList>
    </citation>
    <scope>NUCLEOTIDE SEQUENCE [LARGE SCALE GENOMIC DNA]</scope>
    <source>
        <strain evidence="2 3">SAG 48.87</strain>
    </source>
</reference>
<dbReference type="EMBL" id="KK100228">
    <property type="protein sequence ID" value="KIZ07857.1"/>
    <property type="molecule type" value="Genomic_DNA"/>
</dbReference>
<keyword evidence="1" id="KW-0732">Signal</keyword>
<sequence length="119" mass="12730">MARMTFSVLMMVSMCLFIQQAMAAAPAMRPPHNRKLLQLASWSSNINSNSQQIAAAQVARVITQQQIARAVDDDDPNTQFAATSAATTVGQIGTTLVATDPCALAWTAACGLQRAGRRH</sequence>
<feature type="chain" id="PRO_5002265252" evidence="1">
    <location>
        <begin position="24"/>
        <end position="119"/>
    </location>
</feature>
<dbReference type="KEGG" id="mng:MNEG_0110"/>
<dbReference type="Proteomes" id="UP000054498">
    <property type="component" value="Unassembled WGS sequence"/>
</dbReference>
<dbReference type="GeneID" id="25726228"/>
<proteinExistence type="predicted"/>
<feature type="signal peptide" evidence="1">
    <location>
        <begin position="1"/>
        <end position="23"/>
    </location>
</feature>
<dbReference type="AlphaFoldDB" id="A0A0D2N6E4"/>
<dbReference type="RefSeq" id="XP_013906876.1">
    <property type="nucleotide sequence ID" value="XM_014051422.1"/>
</dbReference>
<organism evidence="2 3">
    <name type="scientific">Monoraphidium neglectum</name>
    <dbReference type="NCBI Taxonomy" id="145388"/>
    <lineage>
        <taxon>Eukaryota</taxon>
        <taxon>Viridiplantae</taxon>
        <taxon>Chlorophyta</taxon>
        <taxon>core chlorophytes</taxon>
        <taxon>Chlorophyceae</taxon>
        <taxon>CS clade</taxon>
        <taxon>Sphaeropleales</taxon>
        <taxon>Selenastraceae</taxon>
        <taxon>Monoraphidium</taxon>
    </lineage>
</organism>
<evidence type="ECO:0000256" key="1">
    <source>
        <dbReference type="SAM" id="SignalP"/>
    </source>
</evidence>